<organism evidence="2 3">
    <name type="scientific">Stichopus japonicus</name>
    <name type="common">Sea cucumber</name>
    <dbReference type="NCBI Taxonomy" id="307972"/>
    <lineage>
        <taxon>Eukaryota</taxon>
        <taxon>Metazoa</taxon>
        <taxon>Echinodermata</taxon>
        <taxon>Eleutherozoa</taxon>
        <taxon>Echinozoa</taxon>
        <taxon>Holothuroidea</taxon>
        <taxon>Aspidochirotacea</taxon>
        <taxon>Aspidochirotida</taxon>
        <taxon>Stichopodidae</taxon>
        <taxon>Apostichopus</taxon>
    </lineage>
</organism>
<dbReference type="EMBL" id="MRZV01000864">
    <property type="protein sequence ID" value="PIK43254.1"/>
    <property type="molecule type" value="Genomic_DNA"/>
</dbReference>
<dbReference type="InterPro" id="IPR051703">
    <property type="entry name" value="NF-kappa-B_Signaling_Reg"/>
</dbReference>
<reference evidence="2 3" key="1">
    <citation type="journal article" date="2017" name="PLoS Biol.">
        <title>The sea cucumber genome provides insights into morphological evolution and visceral regeneration.</title>
        <authorList>
            <person name="Zhang X."/>
            <person name="Sun L."/>
            <person name="Yuan J."/>
            <person name="Sun Y."/>
            <person name="Gao Y."/>
            <person name="Zhang L."/>
            <person name="Li S."/>
            <person name="Dai H."/>
            <person name="Hamel J.F."/>
            <person name="Liu C."/>
            <person name="Yu Y."/>
            <person name="Liu S."/>
            <person name="Lin W."/>
            <person name="Guo K."/>
            <person name="Jin S."/>
            <person name="Xu P."/>
            <person name="Storey K.B."/>
            <person name="Huan P."/>
            <person name="Zhang T."/>
            <person name="Zhou Y."/>
            <person name="Zhang J."/>
            <person name="Lin C."/>
            <person name="Li X."/>
            <person name="Xing L."/>
            <person name="Huo D."/>
            <person name="Sun M."/>
            <person name="Wang L."/>
            <person name="Mercier A."/>
            <person name="Li F."/>
            <person name="Yang H."/>
            <person name="Xiang J."/>
        </authorList>
    </citation>
    <scope>NUCLEOTIDE SEQUENCE [LARGE SCALE GENOMIC DNA]</scope>
    <source>
        <strain evidence="2">Shaxun</strain>
        <tissue evidence="2">Muscle</tissue>
    </source>
</reference>
<name>A0A2G8K5G5_STIJA</name>
<dbReference type="PANTHER" id="PTHR46609:SF8">
    <property type="entry name" value="YQAJ VIRAL RECOMBINASE DOMAIN-CONTAINING PROTEIN"/>
    <property type="match status" value="1"/>
</dbReference>
<protein>
    <recommendedName>
        <fullName evidence="1">YqaJ viral recombinase domain-containing protein</fullName>
    </recommendedName>
</protein>
<evidence type="ECO:0000313" key="2">
    <source>
        <dbReference type="EMBL" id="PIK43254.1"/>
    </source>
</evidence>
<dbReference type="Gene3D" id="3.90.320.10">
    <property type="match status" value="1"/>
</dbReference>
<dbReference type="Pfam" id="PF09588">
    <property type="entry name" value="YqaJ"/>
    <property type="match status" value="1"/>
</dbReference>
<evidence type="ECO:0000259" key="1">
    <source>
        <dbReference type="Pfam" id="PF09588"/>
    </source>
</evidence>
<dbReference type="Proteomes" id="UP000230750">
    <property type="component" value="Unassembled WGS sequence"/>
</dbReference>
<accession>A0A2G8K5G5</accession>
<proteinExistence type="predicted"/>
<dbReference type="InterPro" id="IPR011335">
    <property type="entry name" value="Restrct_endonuc-II-like"/>
</dbReference>
<dbReference type="InterPro" id="IPR019080">
    <property type="entry name" value="YqaJ_viral_recombinase"/>
</dbReference>
<gene>
    <name evidence="2" type="ORF">BSL78_19892</name>
</gene>
<dbReference type="GO" id="GO:0006281">
    <property type="term" value="P:DNA repair"/>
    <property type="evidence" value="ECO:0007669"/>
    <property type="project" value="UniProtKB-ARBA"/>
</dbReference>
<keyword evidence="3" id="KW-1185">Reference proteome</keyword>
<comment type="caution">
    <text evidence="2">The sequence shown here is derived from an EMBL/GenBank/DDBJ whole genome shotgun (WGS) entry which is preliminary data.</text>
</comment>
<dbReference type="STRING" id="307972.A0A2G8K5G5"/>
<dbReference type="AlphaFoldDB" id="A0A2G8K5G5"/>
<dbReference type="CDD" id="cd22343">
    <property type="entry name" value="PDDEXK_lambda_exonuclease-like"/>
    <property type="match status" value="1"/>
</dbReference>
<evidence type="ECO:0000313" key="3">
    <source>
        <dbReference type="Proteomes" id="UP000230750"/>
    </source>
</evidence>
<feature type="domain" description="YqaJ viral recombinase" evidence="1">
    <location>
        <begin position="59"/>
        <end position="218"/>
    </location>
</feature>
<dbReference type="SUPFAM" id="SSF52980">
    <property type="entry name" value="Restriction endonuclease-like"/>
    <property type="match status" value="1"/>
</dbReference>
<sequence>MASAECHCCKGHDSCCICWLHHDFNHSKSIGSVPSVNGQTLSEWFGKAPKNSGTKSWKFFKERKLRLTASNFGKVNKRVKEPTESFFKAVFCSRNLGSIRSVSHGQANEKTARNVYAKECAKQIKNFRVFESGLLVNPDMPHLGATPDGKVYDPSMEEWFGLLEIKCPLVQKELSLEEAVSSKGFYLKKGHTNMYSLMKNHPHGYYDQVQGQLAISGLSGCDFVVYLSDSHEMAVIRILFDEEYWNSLLSKLNNFYVKSLPFIRSLST</sequence>
<dbReference type="PANTHER" id="PTHR46609">
    <property type="entry name" value="EXONUCLEASE, PHAGE-TYPE/RECB, C-TERMINAL DOMAIN-CONTAINING PROTEIN"/>
    <property type="match status" value="1"/>
</dbReference>
<dbReference type="InterPro" id="IPR011604">
    <property type="entry name" value="PDDEXK-like_dom_sf"/>
</dbReference>
<dbReference type="OrthoDB" id="5954832at2759"/>